<comment type="caution">
    <text evidence="2">Lacks conserved residue(s) required for the propagation of feature annotation.</text>
</comment>
<evidence type="ECO:0000313" key="6">
    <source>
        <dbReference type="Proteomes" id="UP001208570"/>
    </source>
</evidence>
<dbReference type="Proteomes" id="UP001208570">
    <property type="component" value="Unassembled WGS sequence"/>
</dbReference>
<dbReference type="AlphaFoldDB" id="A0AAD9N8S7"/>
<comment type="caution">
    <text evidence="5">The sequence shown here is derived from an EMBL/GenBank/DDBJ whole genome shotgun (WGS) entry which is preliminary data.</text>
</comment>
<evidence type="ECO:0000259" key="4">
    <source>
        <dbReference type="PROSITE" id="PS01180"/>
    </source>
</evidence>
<evidence type="ECO:0000313" key="5">
    <source>
        <dbReference type="EMBL" id="KAK2161065.1"/>
    </source>
</evidence>
<dbReference type="PROSITE" id="PS01180">
    <property type="entry name" value="CUB"/>
    <property type="match status" value="1"/>
</dbReference>
<evidence type="ECO:0000256" key="1">
    <source>
        <dbReference type="ARBA" id="ARBA00023157"/>
    </source>
</evidence>
<feature type="transmembrane region" description="Helical" evidence="3">
    <location>
        <begin position="261"/>
        <end position="291"/>
    </location>
</feature>
<dbReference type="InterPro" id="IPR035914">
    <property type="entry name" value="Sperma_CUB_dom_sf"/>
</dbReference>
<evidence type="ECO:0000256" key="2">
    <source>
        <dbReference type="PROSITE-ProRule" id="PRU00059"/>
    </source>
</evidence>
<dbReference type="Gene3D" id="2.60.120.290">
    <property type="entry name" value="Spermadhesin, CUB domain"/>
    <property type="match status" value="1"/>
</dbReference>
<proteinExistence type="predicted"/>
<protein>
    <recommendedName>
        <fullName evidence="4">CUB domain-containing protein</fullName>
    </recommendedName>
</protein>
<reference evidence="5" key="1">
    <citation type="journal article" date="2023" name="Mol. Biol. Evol.">
        <title>Third-Generation Sequencing Reveals the Adaptive Role of the Epigenome in Three Deep-Sea Polychaetes.</title>
        <authorList>
            <person name="Perez M."/>
            <person name="Aroh O."/>
            <person name="Sun Y."/>
            <person name="Lan Y."/>
            <person name="Juniper S.K."/>
            <person name="Young C.R."/>
            <person name="Angers B."/>
            <person name="Qian P.Y."/>
        </authorList>
    </citation>
    <scope>NUCLEOTIDE SEQUENCE</scope>
    <source>
        <strain evidence="5">P08H-3</strain>
    </source>
</reference>
<feature type="domain" description="CUB" evidence="4">
    <location>
        <begin position="81"/>
        <end position="197"/>
    </location>
</feature>
<dbReference type="InterPro" id="IPR000859">
    <property type="entry name" value="CUB_dom"/>
</dbReference>
<keyword evidence="3" id="KW-1133">Transmembrane helix</keyword>
<dbReference type="SUPFAM" id="SSF49854">
    <property type="entry name" value="Spermadhesin, CUB domain"/>
    <property type="match status" value="1"/>
</dbReference>
<keyword evidence="1" id="KW-1015">Disulfide bond</keyword>
<organism evidence="5 6">
    <name type="scientific">Paralvinella palmiformis</name>
    <dbReference type="NCBI Taxonomy" id="53620"/>
    <lineage>
        <taxon>Eukaryota</taxon>
        <taxon>Metazoa</taxon>
        <taxon>Spiralia</taxon>
        <taxon>Lophotrochozoa</taxon>
        <taxon>Annelida</taxon>
        <taxon>Polychaeta</taxon>
        <taxon>Sedentaria</taxon>
        <taxon>Canalipalpata</taxon>
        <taxon>Terebellida</taxon>
        <taxon>Terebelliformia</taxon>
        <taxon>Alvinellidae</taxon>
        <taxon>Paralvinella</taxon>
    </lineage>
</organism>
<keyword evidence="3" id="KW-0812">Transmembrane</keyword>
<keyword evidence="3" id="KW-0472">Membrane</keyword>
<gene>
    <name evidence="5" type="ORF">LSH36_122g09064</name>
</gene>
<evidence type="ECO:0000256" key="3">
    <source>
        <dbReference type="SAM" id="Phobius"/>
    </source>
</evidence>
<name>A0AAD9N8S7_9ANNE</name>
<keyword evidence="6" id="KW-1185">Reference proteome</keyword>
<sequence length="389" mass="43789">MVTSAEYVHMDGGHCIDEVDSRYGGCADDVLPLFDKWCSGKQECIIDTLADELKNIHINCPKFILRYTRLEHKCVKVKSDCRPDTLRDISGYLSSYIADKRRCGSSSAPWKISADPGQIIQLELIDFSGNEHNSNLVSCHSVYGFVLERSLGINHTICAESRRQTALYTSKTNLVEIQFLKSDKRGEGEFIVKYQVIGCSELSPPPHAWYKREGNKAVIGCEDNDKEWTVTCTGNRWLGEIGNCTKSVVLKRPTVPEQKKLAFTSVVIMAGIIGIAVVLSVITIVIGVVYVKKYRMRQETKRAALAHKTYSTMDRNIQAYYRPVTMDQSVDNRTLWDIPPPAHPEGHTMSSDDQCTCATLQMRNNVDTDKRTEITSLERQSLYSSIKSN</sequence>
<accession>A0AAD9N8S7</accession>
<dbReference type="EMBL" id="JAODUP010000122">
    <property type="protein sequence ID" value="KAK2161065.1"/>
    <property type="molecule type" value="Genomic_DNA"/>
</dbReference>